<gene>
    <name evidence="1" type="ORF">RPERSI_LOCUS36208</name>
</gene>
<evidence type="ECO:0000313" key="2">
    <source>
        <dbReference type="Proteomes" id="UP000789920"/>
    </source>
</evidence>
<sequence>KVWSEFDWAELFHSNSEKLNLKLAKIKGQTIKQKEPLVEDEISAK</sequence>
<organism evidence="1 2">
    <name type="scientific">Racocetra persica</name>
    <dbReference type="NCBI Taxonomy" id="160502"/>
    <lineage>
        <taxon>Eukaryota</taxon>
        <taxon>Fungi</taxon>
        <taxon>Fungi incertae sedis</taxon>
        <taxon>Mucoromycota</taxon>
        <taxon>Glomeromycotina</taxon>
        <taxon>Glomeromycetes</taxon>
        <taxon>Diversisporales</taxon>
        <taxon>Gigasporaceae</taxon>
        <taxon>Racocetra</taxon>
    </lineage>
</organism>
<reference evidence="1" key="1">
    <citation type="submission" date="2021-06" db="EMBL/GenBank/DDBJ databases">
        <authorList>
            <person name="Kallberg Y."/>
            <person name="Tangrot J."/>
            <person name="Rosling A."/>
        </authorList>
    </citation>
    <scope>NUCLEOTIDE SEQUENCE</scope>
    <source>
        <strain evidence="1">MA461A</strain>
    </source>
</reference>
<feature type="non-terminal residue" evidence="1">
    <location>
        <position position="45"/>
    </location>
</feature>
<dbReference type="Proteomes" id="UP000789920">
    <property type="component" value="Unassembled WGS sequence"/>
</dbReference>
<dbReference type="EMBL" id="CAJVQC010172077">
    <property type="protein sequence ID" value="CAG8850676.1"/>
    <property type="molecule type" value="Genomic_DNA"/>
</dbReference>
<accession>A0ACA9T082</accession>
<name>A0ACA9T082_9GLOM</name>
<keyword evidence="2" id="KW-1185">Reference proteome</keyword>
<evidence type="ECO:0000313" key="1">
    <source>
        <dbReference type="EMBL" id="CAG8850676.1"/>
    </source>
</evidence>
<proteinExistence type="predicted"/>
<protein>
    <submittedName>
        <fullName evidence="1">24345_t:CDS:1</fullName>
    </submittedName>
</protein>
<comment type="caution">
    <text evidence="1">The sequence shown here is derived from an EMBL/GenBank/DDBJ whole genome shotgun (WGS) entry which is preliminary data.</text>
</comment>
<feature type="non-terminal residue" evidence="1">
    <location>
        <position position="1"/>
    </location>
</feature>